<dbReference type="Proteomes" id="UP000193411">
    <property type="component" value="Unassembled WGS sequence"/>
</dbReference>
<feature type="transmembrane region" description="Helical" evidence="2">
    <location>
        <begin position="219"/>
        <end position="240"/>
    </location>
</feature>
<proteinExistence type="predicted"/>
<feature type="compositionally biased region" description="Pro residues" evidence="1">
    <location>
        <begin position="1"/>
        <end position="24"/>
    </location>
</feature>
<dbReference type="AlphaFoldDB" id="A0A1Y2HEE3"/>
<evidence type="ECO:0000313" key="3">
    <source>
        <dbReference type="EMBL" id="ORZ32947.1"/>
    </source>
</evidence>
<sequence length="247" mass="23994">MAAQPPPPAAPAPAPGPAPAPAPAPGGGAGGAAGPAAPSPSPVIVDPPAPGATLPACTAWRPPPAGPTDAGRWVLGCVRAAAGFQCGPNAAFSQLPQCEIRNWNPACAQQPWLLPQTGTVVNRVPIYGCISEAAIPTGYLCPGTSDVMPSGTTDPTMLVSGNVTTACTVAASPTTSSSSSATSSSHTDAPGSMTATNAKPTSASTKASSAGSDLSANKLGAWIVAGVWYLALFVVAAPMYGNAGGGN</sequence>
<name>A0A1Y2HEE3_9FUNG</name>
<feature type="region of interest" description="Disordered" evidence="1">
    <location>
        <begin position="1"/>
        <end position="48"/>
    </location>
</feature>
<comment type="caution">
    <text evidence="3">The sequence shown here is derived from an EMBL/GenBank/DDBJ whole genome shotgun (WGS) entry which is preliminary data.</text>
</comment>
<dbReference type="OrthoDB" id="5571245at2759"/>
<organism evidence="3 4">
    <name type="scientific">Catenaria anguillulae PL171</name>
    <dbReference type="NCBI Taxonomy" id="765915"/>
    <lineage>
        <taxon>Eukaryota</taxon>
        <taxon>Fungi</taxon>
        <taxon>Fungi incertae sedis</taxon>
        <taxon>Blastocladiomycota</taxon>
        <taxon>Blastocladiomycetes</taxon>
        <taxon>Blastocladiales</taxon>
        <taxon>Catenariaceae</taxon>
        <taxon>Catenaria</taxon>
    </lineage>
</organism>
<protein>
    <submittedName>
        <fullName evidence="3">Uncharacterized protein</fullName>
    </submittedName>
</protein>
<evidence type="ECO:0000313" key="4">
    <source>
        <dbReference type="Proteomes" id="UP000193411"/>
    </source>
</evidence>
<keyword evidence="2" id="KW-1133">Transmembrane helix</keyword>
<keyword evidence="2" id="KW-0812">Transmembrane</keyword>
<feature type="region of interest" description="Disordered" evidence="1">
    <location>
        <begin position="173"/>
        <end position="212"/>
    </location>
</feature>
<keyword evidence="2" id="KW-0472">Membrane</keyword>
<evidence type="ECO:0000256" key="1">
    <source>
        <dbReference type="SAM" id="MobiDB-lite"/>
    </source>
</evidence>
<feature type="compositionally biased region" description="Pro residues" evidence="1">
    <location>
        <begin position="37"/>
        <end position="48"/>
    </location>
</feature>
<gene>
    <name evidence="3" type="ORF">BCR44DRAFT_35077</name>
</gene>
<reference evidence="3 4" key="1">
    <citation type="submission" date="2016-07" db="EMBL/GenBank/DDBJ databases">
        <title>Pervasive Adenine N6-methylation of Active Genes in Fungi.</title>
        <authorList>
            <consortium name="DOE Joint Genome Institute"/>
            <person name="Mondo S.J."/>
            <person name="Dannebaum R.O."/>
            <person name="Kuo R.C."/>
            <person name="Labutti K."/>
            <person name="Haridas S."/>
            <person name="Kuo A."/>
            <person name="Salamov A."/>
            <person name="Ahrendt S.R."/>
            <person name="Lipzen A."/>
            <person name="Sullivan W."/>
            <person name="Andreopoulos W.B."/>
            <person name="Clum A."/>
            <person name="Lindquist E."/>
            <person name="Daum C."/>
            <person name="Ramamoorthy G.K."/>
            <person name="Gryganskyi A."/>
            <person name="Culley D."/>
            <person name="Magnuson J.K."/>
            <person name="James T.Y."/>
            <person name="O'Malley M.A."/>
            <person name="Stajich J.E."/>
            <person name="Spatafora J.W."/>
            <person name="Visel A."/>
            <person name="Grigoriev I.V."/>
        </authorList>
    </citation>
    <scope>NUCLEOTIDE SEQUENCE [LARGE SCALE GENOMIC DNA]</scope>
    <source>
        <strain evidence="3 4">PL171</strain>
    </source>
</reference>
<evidence type="ECO:0000256" key="2">
    <source>
        <dbReference type="SAM" id="Phobius"/>
    </source>
</evidence>
<keyword evidence="4" id="KW-1185">Reference proteome</keyword>
<accession>A0A1Y2HEE3</accession>
<dbReference type="EMBL" id="MCFL01000040">
    <property type="protein sequence ID" value="ORZ32947.1"/>
    <property type="molecule type" value="Genomic_DNA"/>
</dbReference>